<dbReference type="AlphaFoldDB" id="A0A397V725"/>
<dbReference type="EMBL" id="QKWP01000726">
    <property type="protein sequence ID" value="RIB15743.1"/>
    <property type="molecule type" value="Genomic_DNA"/>
</dbReference>
<evidence type="ECO:0000259" key="1">
    <source>
        <dbReference type="PROSITE" id="PS50011"/>
    </source>
</evidence>
<gene>
    <name evidence="2" type="ORF">C2G38_2191772</name>
</gene>
<dbReference type="InterPro" id="IPR001245">
    <property type="entry name" value="Ser-Thr/Tyr_kinase_cat_dom"/>
</dbReference>
<keyword evidence="2" id="KW-0418">Kinase</keyword>
<organism evidence="2 3">
    <name type="scientific">Gigaspora rosea</name>
    <dbReference type="NCBI Taxonomy" id="44941"/>
    <lineage>
        <taxon>Eukaryota</taxon>
        <taxon>Fungi</taxon>
        <taxon>Fungi incertae sedis</taxon>
        <taxon>Mucoromycota</taxon>
        <taxon>Glomeromycotina</taxon>
        <taxon>Glomeromycetes</taxon>
        <taxon>Diversisporales</taxon>
        <taxon>Gigasporaceae</taxon>
        <taxon>Gigaspora</taxon>
    </lineage>
</organism>
<proteinExistence type="predicted"/>
<dbReference type="GO" id="GO:0004674">
    <property type="term" value="F:protein serine/threonine kinase activity"/>
    <property type="evidence" value="ECO:0007669"/>
    <property type="project" value="TreeGrafter"/>
</dbReference>
<dbReference type="GO" id="GO:0005524">
    <property type="term" value="F:ATP binding"/>
    <property type="evidence" value="ECO:0007669"/>
    <property type="project" value="InterPro"/>
</dbReference>
<dbReference type="Pfam" id="PF07714">
    <property type="entry name" value="PK_Tyr_Ser-Thr"/>
    <property type="match status" value="1"/>
</dbReference>
<accession>A0A397V725</accession>
<feature type="domain" description="Protein kinase" evidence="1">
    <location>
        <begin position="1"/>
        <end position="157"/>
    </location>
</feature>
<dbReference type="Gene3D" id="1.10.510.10">
    <property type="entry name" value="Transferase(Phosphotransferase) domain 1"/>
    <property type="match status" value="1"/>
</dbReference>
<dbReference type="InterPro" id="IPR011009">
    <property type="entry name" value="Kinase-like_dom_sf"/>
</dbReference>
<evidence type="ECO:0000313" key="2">
    <source>
        <dbReference type="EMBL" id="RIB15743.1"/>
    </source>
</evidence>
<dbReference type="SUPFAM" id="SSF56112">
    <property type="entry name" value="Protein kinase-like (PK-like)"/>
    <property type="match status" value="1"/>
</dbReference>
<dbReference type="PANTHER" id="PTHR44329">
    <property type="entry name" value="SERINE/THREONINE-PROTEIN KINASE TNNI3K-RELATED"/>
    <property type="match status" value="1"/>
</dbReference>
<keyword evidence="3" id="KW-1185">Reference proteome</keyword>
<dbReference type="STRING" id="44941.A0A397V725"/>
<name>A0A397V725_9GLOM</name>
<evidence type="ECO:0000313" key="3">
    <source>
        <dbReference type="Proteomes" id="UP000266673"/>
    </source>
</evidence>
<dbReference type="OrthoDB" id="4062651at2759"/>
<dbReference type="InterPro" id="IPR000719">
    <property type="entry name" value="Prot_kinase_dom"/>
</dbReference>
<sequence>MKNQAKHDSKYYDLSWDSKIENLYHIAQGLYSIHQVQLVHKDFHSGNIVNENFYYSYITDFGLCKPISQVSNSNELFAYVAPELLRASTNGDSIVYTQKSDIFSYRIIISEIFNGYPPYYNIPHDLGGQRPKIKCEVPQLLLDLMNRCLDDKPKNRC</sequence>
<comment type="caution">
    <text evidence="2">The sequence shown here is derived from an EMBL/GenBank/DDBJ whole genome shotgun (WGS) entry which is preliminary data.</text>
</comment>
<dbReference type="InterPro" id="IPR051681">
    <property type="entry name" value="Ser/Thr_Kinases-Pseudokinases"/>
</dbReference>
<keyword evidence="2" id="KW-0808">Transferase</keyword>
<reference evidence="2 3" key="1">
    <citation type="submission" date="2018-06" db="EMBL/GenBank/DDBJ databases">
        <title>Comparative genomics reveals the genomic features of Rhizophagus irregularis, R. cerebriforme, R. diaphanum and Gigaspora rosea, and their symbiotic lifestyle signature.</title>
        <authorList>
            <person name="Morin E."/>
            <person name="San Clemente H."/>
            <person name="Chen E.C.H."/>
            <person name="De La Providencia I."/>
            <person name="Hainaut M."/>
            <person name="Kuo A."/>
            <person name="Kohler A."/>
            <person name="Murat C."/>
            <person name="Tang N."/>
            <person name="Roy S."/>
            <person name="Loubradou J."/>
            <person name="Henrissat B."/>
            <person name="Grigoriev I.V."/>
            <person name="Corradi N."/>
            <person name="Roux C."/>
            <person name="Martin F.M."/>
        </authorList>
    </citation>
    <scope>NUCLEOTIDE SEQUENCE [LARGE SCALE GENOMIC DNA]</scope>
    <source>
        <strain evidence="2 3">DAOM 194757</strain>
    </source>
</reference>
<dbReference type="Proteomes" id="UP000266673">
    <property type="component" value="Unassembled WGS sequence"/>
</dbReference>
<protein>
    <submittedName>
        <fullName evidence="2">Kinase-like domain-containing protein</fullName>
    </submittedName>
</protein>
<dbReference type="PROSITE" id="PS50011">
    <property type="entry name" value="PROTEIN_KINASE_DOM"/>
    <property type="match status" value="1"/>
</dbReference>